<accession>A0A9W9N139</accession>
<evidence type="ECO:0000313" key="3">
    <source>
        <dbReference type="Proteomes" id="UP001150879"/>
    </source>
</evidence>
<dbReference type="Gene3D" id="1.10.510.10">
    <property type="entry name" value="Transferase(Phosphotransferase) domain 1"/>
    <property type="match status" value="1"/>
</dbReference>
<evidence type="ECO:0000313" key="2">
    <source>
        <dbReference type="EMBL" id="KAJ5210848.1"/>
    </source>
</evidence>
<name>A0A9W9N139_9EURO</name>
<dbReference type="GO" id="GO:0004672">
    <property type="term" value="F:protein kinase activity"/>
    <property type="evidence" value="ECO:0007669"/>
    <property type="project" value="InterPro"/>
</dbReference>
<dbReference type="Pfam" id="PF00069">
    <property type="entry name" value="Pkinase"/>
    <property type="match status" value="1"/>
</dbReference>
<reference evidence="2" key="1">
    <citation type="submission" date="2022-11" db="EMBL/GenBank/DDBJ databases">
        <authorList>
            <person name="Petersen C."/>
        </authorList>
    </citation>
    <scope>NUCLEOTIDE SEQUENCE</scope>
    <source>
        <strain evidence="2">IBT 16849</strain>
    </source>
</reference>
<gene>
    <name evidence="2" type="ORF">N7472_000987</name>
</gene>
<organism evidence="2 3">
    <name type="scientific">Penicillium cf. griseofulvum</name>
    <dbReference type="NCBI Taxonomy" id="2972120"/>
    <lineage>
        <taxon>Eukaryota</taxon>
        <taxon>Fungi</taxon>
        <taxon>Dikarya</taxon>
        <taxon>Ascomycota</taxon>
        <taxon>Pezizomycotina</taxon>
        <taxon>Eurotiomycetes</taxon>
        <taxon>Eurotiomycetidae</taxon>
        <taxon>Eurotiales</taxon>
        <taxon>Aspergillaceae</taxon>
        <taxon>Penicillium</taxon>
    </lineage>
</organism>
<dbReference type="EMBL" id="JAPQKP010000001">
    <property type="protein sequence ID" value="KAJ5210848.1"/>
    <property type="molecule type" value="Genomic_DNA"/>
</dbReference>
<comment type="caution">
    <text evidence="2">The sequence shown here is derived from an EMBL/GenBank/DDBJ whole genome shotgun (WGS) entry which is preliminary data.</text>
</comment>
<dbReference type="OrthoDB" id="1668230at2759"/>
<proteinExistence type="predicted"/>
<dbReference type="PROSITE" id="PS50011">
    <property type="entry name" value="PROTEIN_KINASE_DOM"/>
    <property type="match status" value="1"/>
</dbReference>
<dbReference type="SUPFAM" id="SSF56112">
    <property type="entry name" value="Protein kinase-like (PK-like)"/>
    <property type="match status" value="1"/>
</dbReference>
<reference evidence="2" key="2">
    <citation type="journal article" date="2023" name="IMA Fungus">
        <title>Comparative genomic study of the Penicillium genus elucidates a diverse pangenome and 15 lateral gene transfer events.</title>
        <authorList>
            <person name="Petersen C."/>
            <person name="Sorensen T."/>
            <person name="Nielsen M.R."/>
            <person name="Sondergaard T.E."/>
            <person name="Sorensen J.L."/>
            <person name="Fitzpatrick D.A."/>
            <person name="Frisvad J.C."/>
            <person name="Nielsen K.L."/>
        </authorList>
    </citation>
    <scope>NUCLEOTIDE SEQUENCE</scope>
    <source>
        <strain evidence="2">IBT 16849</strain>
    </source>
</reference>
<dbReference type="GO" id="GO:0005524">
    <property type="term" value="F:ATP binding"/>
    <property type="evidence" value="ECO:0007669"/>
    <property type="project" value="InterPro"/>
</dbReference>
<dbReference type="InterPro" id="IPR011009">
    <property type="entry name" value="Kinase-like_dom_sf"/>
</dbReference>
<dbReference type="InterPro" id="IPR000719">
    <property type="entry name" value="Prot_kinase_dom"/>
</dbReference>
<evidence type="ECO:0000259" key="1">
    <source>
        <dbReference type="PROSITE" id="PS50011"/>
    </source>
</evidence>
<protein>
    <recommendedName>
        <fullName evidence="1">Protein kinase domain-containing protein</fullName>
    </recommendedName>
</protein>
<dbReference type="AlphaFoldDB" id="A0A9W9N139"/>
<sequence length="136" mass="14653">MLLTKIPSSSSVPQQVPHQGISSAELTISKFAVINDLGTINTIASCDVTEEGLLLERGTCLRSILESVSDLDVKIRWAQEAADGLAYIHSKGIIHADIGCHNIIVDDAGHVKFIEFGGSGRGDLSIKSMESLVHRW</sequence>
<feature type="domain" description="Protein kinase" evidence="1">
    <location>
        <begin position="1"/>
        <end position="136"/>
    </location>
</feature>
<dbReference type="Proteomes" id="UP001150879">
    <property type="component" value="Unassembled WGS sequence"/>
</dbReference>
<keyword evidence="3" id="KW-1185">Reference proteome</keyword>